<dbReference type="GO" id="GO:0016798">
    <property type="term" value="F:hydrolase activity, acting on glycosyl bonds"/>
    <property type="evidence" value="ECO:0007669"/>
    <property type="project" value="UniProtKB-KW"/>
</dbReference>
<keyword evidence="4" id="KW-1185">Reference proteome</keyword>
<sequence length="663" mass="76146">MKQLFIILISLVLINCSKHQTTNKFSTSQIHDVLNYNGSPSSKSDKSMLMFSDQGSWFAFSFPDSIPDFGGFTGPFLMTQDNGVWLSPSSLQFTIKNESNEIVPFQNLKTRSYNSHLEQKYNYKEVSIKQTLVFSSGHTALTTTELKNTSNKTSILSISINGKASFINGLEFKSEGNQITINSERTNAIGHYILPFTIENIDSKSGAYSTEQIQIKLEPGQSEKFEVVQSFIFPEYSWKEELNAIESSSFNAVLSSRILEKEKELELLISKLNPSFRNNTYEQVLTKAHLTLQNNWRVPSGEIKYEGLFPSYHYKWFQGFWSWDSWKHAVGLSYYNTELAKDQIKLMFEFQKEDGFIVDCVYRDNRIEEHNYRDTKPPLSAWAVAKIYEKDGDMEFVKYMYPKLIKYHEWWYAKRDHDKDGLCEYGSTDGTLIAAKWESGMDNAIRFDDSKILKNEEGAYSLDQESVDLNAYLHAEKLYLAQLSKVLGIGDETNFNLEAKKLKEQIQTQFYDSEDGWFYDTTLDGETFIKGEGSEGWTPLWANSATQKQAESVKEKMMNPSKFFTNVPFQTMSADHEKFDPLRGYWRGPNWLDQAYFGVRGLKNYGFNAEAEKATVQIFKGANGLLDKGSPIRENYHPLTGEGLHAKNFSWSAAHIIMLLLEE</sequence>
<comment type="caution">
    <text evidence="3">The sequence shown here is derived from an EMBL/GenBank/DDBJ whole genome shotgun (WGS) entry which is preliminary data.</text>
</comment>
<dbReference type="RefSeq" id="WP_311592904.1">
    <property type="nucleotide sequence ID" value="NZ_JAVRHV010000002.1"/>
</dbReference>
<dbReference type="Pfam" id="PF21152">
    <property type="entry name" value="YgjK_N"/>
    <property type="match status" value="1"/>
</dbReference>
<dbReference type="EMBL" id="JAVRHV010000002">
    <property type="protein sequence ID" value="MDT0552943.1"/>
    <property type="molecule type" value="Genomic_DNA"/>
</dbReference>
<feature type="domain" description="Mannosylglycerate hydrolase MGH1-like glycoside hydrolase" evidence="2">
    <location>
        <begin position="320"/>
        <end position="652"/>
    </location>
</feature>
<dbReference type="InterPro" id="IPR048450">
    <property type="entry name" value="YgjK_N"/>
</dbReference>
<dbReference type="SUPFAM" id="SSF48208">
    <property type="entry name" value="Six-hairpin glycosidases"/>
    <property type="match status" value="1"/>
</dbReference>
<dbReference type="Gene3D" id="2.70.98.50">
    <property type="entry name" value="putative glycoside hydrolase family protein from bacillus halodurans"/>
    <property type="match status" value="1"/>
</dbReference>
<proteinExistence type="predicted"/>
<dbReference type="PANTHER" id="PTHR23403:SF1">
    <property type="entry name" value="TREHALASE"/>
    <property type="match status" value="1"/>
</dbReference>
<reference evidence="3 4" key="1">
    <citation type="submission" date="2023-09" db="EMBL/GenBank/DDBJ databases">
        <authorList>
            <person name="Rey-Velasco X."/>
        </authorList>
    </citation>
    <scope>NUCLEOTIDE SEQUENCE [LARGE SCALE GENOMIC DNA]</scope>
    <source>
        <strain evidence="3 4">P050</strain>
    </source>
</reference>
<dbReference type="InterPro" id="IPR001661">
    <property type="entry name" value="Glyco_hydro_37"/>
</dbReference>
<dbReference type="Gene3D" id="1.50.10.10">
    <property type="match status" value="1"/>
</dbReference>
<evidence type="ECO:0000313" key="3">
    <source>
        <dbReference type="EMBL" id="MDT0552943.1"/>
    </source>
</evidence>
<dbReference type="PANTHER" id="PTHR23403">
    <property type="entry name" value="TREHALASE"/>
    <property type="match status" value="1"/>
</dbReference>
<accession>A0ABU2Y7D2</accession>
<dbReference type="InterPro" id="IPR012341">
    <property type="entry name" value="6hp_glycosidase-like_sf"/>
</dbReference>
<evidence type="ECO:0000313" key="4">
    <source>
        <dbReference type="Proteomes" id="UP001252186"/>
    </source>
</evidence>
<keyword evidence="3" id="KW-0378">Hydrolase</keyword>
<dbReference type="Pfam" id="PF22422">
    <property type="entry name" value="MGH1-like_GH"/>
    <property type="match status" value="1"/>
</dbReference>
<dbReference type="InterPro" id="IPR054491">
    <property type="entry name" value="MGH1-like_GH"/>
</dbReference>
<name>A0ABU2Y7D2_9FLAO</name>
<protein>
    <submittedName>
        <fullName evidence="3">Trehalase family glycosidase</fullName>
    </submittedName>
</protein>
<dbReference type="InterPro" id="IPR008928">
    <property type="entry name" value="6-hairpin_glycosidase_sf"/>
</dbReference>
<dbReference type="Proteomes" id="UP001252186">
    <property type="component" value="Unassembled WGS sequence"/>
</dbReference>
<feature type="domain" description="Glucosidase YgjK N-terminal" evidence="1">
    <location>
        <begin position="47"/>
        <end position="163"/>
    </location>
</feature>
<evidence type="ECO:0000259" key="1">
    <source>
        <dbReference type="Pfam" id="PF21152"/>
    </source>
</evidence>
<gene>
    <name evidence="3" type="ORF">RM519_06775</name>
</gene>
<organism evidence="3 4">
    <name type="scientific">Urechidicola vernalis</name>
    <dbReference type="NCBI Taxonomy" id="3075600"/>
    <lineage>
        <taxon>Bacteria</taxon>
        <taxon>Pseudomonadati</taxon>
        <taxon>Bacteroidota</taxon>
        <taxon>Flavobacteriia</taxon>
        <taxon>Flavobacteriales</taxon>
        <taxon>Flavobacteriaceae</taxon>
        <taxon>Urechidicola</taxon>
    </lineage>
</organism>
<evidence type="ECO:0000259" key="2">
    <source>
        <dbReference type="Pfam" id="PF22422"/>
    </source>
</evidence>
<keyword evidence="3" id="KW-0326">Glycosidase</keyword>